<dbReference type="HOGENOM" id="CLU_3023481_0_0_0"/>
<name>D5MGM7_METO1</name>
<evidence type="ECO:0000313" key="1">
    <source>
        <dbReference type="EMBL" id="CBE68908.1"/>
    </source>
</evidence>
<dbReference type="AlphaFoldDB" id="D5MGM7"/>
<reference evidence="1 2" key="1">
    <citation type="journal article" date="2010" name="Nature">
        <title>Nitrite-driven anaerobic methane oxidation by oxygenic bacteria.</title>
        <authorList>
            <person name="Ettwig K.F."/>
            <person name="Butler M.K."/>
            <person name="Le Paslier D."/>
            <person name="Pelletier E."/>
            <person name="Mangenot S."/>
            <person name="Kuypers M.M.M."/>
            <person name="Schreiber F."/>
            <person name="Dutilh B.E."/>
            <person name="Zedelius J."/>
            <person name="de Beer D."/>
            <person name="Gloerich J."/>
            <person name="Wessels H.J.C.T."/>
            <person name="van Allen T."/>
            <person name="Luesken F."/>
            <person name="Wu M."/>
            <person name="van de Pas-Schoonen K.T."/>
            <person name="Op den Camp H.J.M."/>
            <person name="Janssen-Megens E.M."/>
            <person name="Francoijs K-J."/>
            <person name="Stunnenberg H."/>
            <person name="Weissenbach J."/>
            <person name="Jetten M.S.M."/>
            <person name="Strous M."/>
        </authorList>
    </citation>
    <scope>NUCLEOTIDE SEQUENCE [LARGE SCALE GENOMIC DNA]</scope>
</reference>
<evidence type="ECO:0000313" key="2">
    <source>
        <dbReference type="Proteomes" id="UP000006898"/>
    </source>
</evidence>
<gene>
    <name evidence="1" type="ORF">DAMO_1858</name>
</gene>
<sequence length="55" mass="6637">MGHLRRQVRRKLPILWDRLKAHRRRLLMLAPWAYLQSFPVFEGIAVIRNSSRRLG</sequence>
<accession>D5MGM7</accession>
<dbReference type="EMBL" id="FP565575">
    <property type="protein sequence ID" value="CBE68908.1"/>
    <property type="molecule type" value="Genomic_DNA"/>
</dbReference>
<dbReference type="STRING" id="671143.DAMO_1858"/>
<dbReference type="KEGG" id="mox:DAMO_1858"/>
<organism evidence="1 2">
    <name type="scientific">Methylomirabilis oxygeniifera</name>
    <dbReference type="NCBI Taxonomy" id="671143"/>
    <lineage>
        <taxon>Bacteria</taxon>
        <taxon>Candidatus Methylomirabilota</taxon>
        <taxon>Candidatus Methylomirabilia</taxon>
        <taxon>Candidatus Methylomirabilales</taxon>
        <taxon>Candidatus Methylomirabilaceae</taxon>
        <taxon>Candidatus Methylomirabilis</taxon>
    </lineage>
</organism>
<dbReference type="Proteomes" id="UP000006898">
    <property type="component" value="Chromosome"/>
</dbReference>
<proteinExistence type="predicted"/>
<protein>
    <submittedName>
        <fullName evidence="1">Uncharacterized protein</fullName>
    </submittedName>
</protein>